<dbReference type="OrthoDB" id="1121212at2"/>
<feature type="transmembrane region" description="Helical" evidence="1">
    <location>
        <begin position="68"/>
        <end position="89"/>
    </location>
</feature>
<sequence>MSFGGATSAMIASIKNNKRPRKSAIEKLKKHGYYDNDNPDQLSFNKTATEEQLEKIRQEAKKENRRKLLTYLIPIGFISIAALIAIGFVKF</sequence>
<keyword evidence="3" id="KW-1185">Reference proteome</keyword>
<proteinExistence type="predicted"/>
<dbReference type="AlphaFoldDB" id="A0A238U5E7"/>
<name>A0A238U5E7_9FLAO</name>
<dbReference type="EMBL" id="LT899436">
    <property type="protein sequence ID" value="SNR14367.1"/>
    <property type="molecule type" value="Genomic_DNA"/>
</dbReference>
<keyword evidence="1" id="KW-1133">Transmembrane helix</keyword>
<organism evidence="2 3">
    <name type="scientific">Tenacibaculum jejuense</name>
    <dbReference type="NCBI Taxonomy" id="584609"/>
    <lineage>
        <taxon>Bacteria</taxon>
        <taxon>Pseudomonadati</taxon>
        <taxon>Bacteroidota</taxon>
        <taxon>Flavobacteriia</taxon>
        <taxon>Flavobacteriales</taxon>
        <taxon>Flavobacteriaceae</taxon>
        <taxon>Tenacibaculum</taxon>
    </lineage>
</organism>
<dbReference type="KEGG" id="tje:TJEJU_0587"/>
<evidence type="ECO:0000313" key="2">
    <source>
        <dbReference type="EMBL" id="SNR14367.1"/>
    </source>
</evidence>
<evidence type="ECO:0000256" key="1">
    <source>
        <dbReference type="SAM" id="Phobius"/>
    </source>
</evidence>
<gene>
    <name evidence="2" type="ORF">TJEJU_0587</name>
</gene>
<keyword evidence="1" id="KW-0472">Membrane</keyword>
<reference evidence="2 3" key="1">
    <citation type="submission" date="2017-07" db="EMBL/GenBank/DDBJ databases">
        <authorList>
            <person name="Sun Z.S."/>
            <person name="Albrecht U."/>
            <person name="Echele G."/>
            <person name="Lee C.C."/>
        </authorList>
    </citation>
    <scope>NUCLEOTIDE SEQUENCE [LARGE SCALE GENOMIC DNA]</scope>
    <source>
        <strain evidence="3">type strain: KCTC 22618</strain>
    </source>
</reference>
<accession>A0A238U5E7</accession>
<protein>
    <submittedName>
        <fullName evidence="2">Uncharacterized protein</fullName>
    </submittedName>
</protein>
<keyword evidence="1" id="KW-0812">Transmembrane</keyword>
<dbReference type="Proteomes" id="UP000215214">
    <property type="component" value="Chromosome TJEJU"/>
</dbReference>
<evidence type="ECO:0000313" key="3">
    <source>
        <dbReference type="Proteomes" id="UP000215214"/>
    </source>
</evidence>